<dbReference type="Proteomes" id="UP000094067">
    <property type="component" value="Unassembled WGS sequence"/>
</dbReference>
<evidence type="ECO:0000313" key="2">
    <source>
        <dbReference type="Proteomes" id="UP000094067"/>
    </source>
</evidence>
<reference evidence="1 2" key="1">
    <citation type="submission" date="2016-07" db="EMBL/GenBank/DDBJ databases">
        <title>Characterization of isolates of Eisenbergiella tayi derived from blood cultures, using whole genome sequencing.</title>
        <authorList>
            <person name="Burdz T."/>
            <person name="Wiebe D."/>
            <person name="Huynh C."/>
            <person name="Bernard K."/>
        </authorList>
    </citation>
    <scope>NUCLEOTIDE SEQUENCE [LARGE SCALE GENOMIC DNA]</scope>
    <source>
        <strain evidence="1 2">NML 110608</strain>
    </source>
</reference>
<dbReference type="AlphaFoldDB" id="A0A1E3A995"/>
<name>A0A1E3A995_9FIRM</name>
<comment type="caution">
    <text evidence="1">The sequence shown here is derived from an EMBL/GenBank/DDBJ whole genome shotgun (WGS) entry which is preliminary data.</text>
</comment>
<gene>
    <name evidence="1" type="ORF">BEI61_01082</name>
</gene>
<protein>
    <submittedName>
        <fullName evidence="1">Uncharacterized protein</fullName>
    </submittedName>
</protein>
<dbReference type="RefSeq" id="WP_069151550.1">
    <property type="nucleotide sequence ID" value="NZ_MCGH01000002.1"/>
</dbReference>
<evidence type="ECO:0000313" key="1">
    <source>
        <dbReference type="EMBL" id="ODM05199.1"/>
    </source>
</evidence>
<sequence>MSGKLIKCLASSVLLITLLCIGALVYIRTDESRFHSETELQQITFLGTYEVDNNGKLLPFNGSIDGLSHDRHHVTVTGTFSEDIPACLPAAHASH</sequence>
<proteinExistence type="predicted"/>
<accession>A0A1E3A995</accession>
<dbReference type="EMBL" id="MCGH01000002">
    <property type="protein sequence ID" value="ODM05199.1"/>
    <property type="molecule type" value="Genomic_DNA"/>
</dbReference>
<organism evidence="1 2">
    <name type="scientific">Eisenbergiella tayi</name>
    <dbReference type="NCBI Taxonomy" id="1432052"/>
    <lineage>
        <taxon>Bacteria</taxon>
        <taxon>Bacillati</taxon>
        <taxon>Bacillota</taxon>
        <taxon>Clostridia</taxon>
        <taxon>Lachnospirales</taxon>
        <taxon>Lachnospiraceae</taxon>
        <taxon>Eisenbergiella</taxon>
    </lineage>
</organism>